<dbReference type="EMBL" id="AAWS01000051">
    <property type="protein sequence ID" value="EAY25289.1"/>
    <property type="molecule type" value="Genomic_DNA"/>
</dbReference>
<reference evidence="1 2" key="1">
    <citation type="submission" date="2007-01" db="EMBL/GenBank/DDBJ databases">
        <authorList>
            <person name="Haygood M."/>
            <person name="Podell S."/>
            <person name="Anderson C."/>
            <person name="Hopkinson B."/>
            <person name="Roe K."/>
            <person name="Barbeau K."/>
            <person name="Gaasterland T."/>
            <person name="Ferriera S."/>
            <person name="Johnson J."/>
            <person name="Kravitz S."/>
            <person name="Beeson K."/>
            <person name="Sutton G."/>
            <person name="Rogers Y.-H."/>
            <person name="Friedman R."/>
            <person name="Frazier M."/>
            <person name="Venter J.C."/>
        </authorList>
    </citation>
    <scope>NUCLEOTIDE SEQUENCE [LARGE SCALE GENOMIC DNA]</scope>
    <source>
        <strain evidence="1 2">ATCC 23134</strain>
    </source>
</reference>
<evidence type="ECO:0000313" key="1">
    <source>
        <dbReference type="EMBL" id="EAY25289.1"/>
    </source>
</evidence>
<evidence type="ECO:0000313" key="2">
    <source>
        <dbReference type="Proteomes" id="UP000004095"/>
    </source>
</evidence>
<protein>
    <submittedName>
        <fullName evidence="1">Uncharacterized protein</fullName>
    </submittedName>
</protein>
<dbReference type="AlphaFoldDB" id="A1ZWE9"/>
<keyword evidence="2" id="KW-1185">Reference proteome</keyword>
<accession>A1ZWE9</accession>
<organism evidence="1 2">
    <name type="scientific">Microscilla marina ATCC 23134</name>
    <dbReference type="NCBI Taxonomy" id="313606"/>
    <lineage>
        <taxon>Bacteria</taxon>
        <taxon>Pseudomonadati</taxon>
        <taxon>Bacteroidota</taxon>
        <taxon>Cytophagia</taxon>
        <taxon>Cytophagales</taxon>
        <taxon>Microscillaceae</taxon>
        <taxon>Microscilla</taxon>
    </lineage>
</organism>
<name>A1ZWE9_MICM2</name>
<gene>
    <name evidence="1" type="ORF">M23134_02759</name>
</gene>
<comment type="caution">
    <text evidence="1">The sequence shown here is derived from an EMBL/GenBank/DDBJ whole genome shotgun (WGS) entry which is preliminary data.</text>
</comment>
<dbReference type="Proteomes" id="UP000004095">
    <property type="component" value="Unassembled WGS sequence"/>
</dbReference>
<dbReference type="RefSeq" id="WP_002703086.1">
    <property type="nucleotide sequence ID" value="NZ_AAWS01000051.1"/>
</dbReference>
<proteinExistence type="predicted"/>
<sequence length="132" mass="15124">MGFNKTKGVVAVGTASQEPIKATSKEKAEQEYLAGERADQIMVILKKDTLINKQELYTLNLGQHRNEGAYLTKKATSYQRRVILMGILEKDPMPFDTLRAIFKDMLVKSSNIRFDSTRYSKFELDDRTLPFK</sequence>